<dbReference type="InterPro" id="IPR038765">
    <property type="entry name" value="Papain-like_cys_pep_sf"/>
</dbReference>
<feature type="domain" description="DUF3857" evidence="3">
    <location>
        <begin position="55"/>
        <end position="215"/>
    </location>
</feature>
<dbReference type="InterPro" id="IPR002931">
    <property type="entry name" value="Transglutaminase-like"/>
</dbReference>
<dbReference type="Proteomes" id="UP000765802">
    <property type="component" value="Unassembled WGS sequence"/>
</dbReference>
<evidence type="ECO:0000259" key="3">
    <source>
        <dbReference type="Pfam" id="PF12969"/>
    </source>
</evidence>
<dbReference type="SUPFAM" id="SSF54001">
    <property type="entry name" value="Cysteine proteinases"/>
    <property type="match status" value="1"/>
</dbReference>
<evidence type="ECO:0000313" key="5">
    <source>
        <dbReference type="Proteomes" id="UP000765802"/>
    </source>
</evidence>
<organism evidence="4 5">
    <name type="scientific">Flavihumibacter stibioxidans</name>
    <dbReference type="NCBI Taxonomy" id="1834163"/>
    <lineage>
        <taxon>Bacteria</taxon>
        <taxon>Pseudomonadati</taxon>
        <taxon>Bacteroidota</taxon>
        <taxon>Chitinophagia</taxon>
        <taxon>Chitinophagales</taxon>
        <taxon>Chitinophagaceae</taxon>
        <taxon>Flavihumibacter</taxon>
    </lineage>
</organism>
<proteinExistence type="predicted"/>
<name>A0ABR7MDJ3_9BACT</name>
<dbReference type="InterPro" id="IPR024618">
    <property type="entry name" value="DUF3857"/>
</dbReference>
<accession>A0ABR7MDJ3</accession>
<reference evidence="4 5" key="1">
    <citation type="submission" date="2016-07" db="EMBL/GenBank/DDBJ databases">
        <title>Genome analysis of Flavihumibacter stibioxidans YS-17.</title>
        <authorList>
            <person name="Shi K."/>
            <person name="Han Y."/>
            <person name="Wang G."/>
        </authorList>
    </citation>
    <scope>NUCLEOTIDE SEQUENCE [LARGE SCALE GENOMIC DNA]</scope>
    <source>
        <strain evidence="4 5">YS-17</strain>
    </source>
</reference>
<keyword evidence="5" id="KW-1185">Reference proteome</keyword>
<protein>
    <recommendedName>
        <fullName evidence="6">DUF3857 domain-containing protein</fullName>
    </recommendedName>
</protein>
<evidence type="ECO:0000313" key="4">
    <source>
        <dbReference type="EMBL" id="MBC6493093.1"/>
    </source>
</evidence>
<evidence type="ECO:0000259" key="2">
    <source>
        <dbReference type="Pfam" id="PF01841"/>
    </source>
</evidence>
<feature type="domain" description="Transglutaminase-like" evidence="2">
    <location>
        <begin position="274"/>
        <end position="349"/>
    </location>
</feature>
<comment type="caution">
    <text evidence="4">The sequence shown here is derived from an EMBL/GenBank/DDBJ whole genome shotgun (WGS) entry which is preliminary data.</text>
</comment>
<dbReference type="RefSeq" id="WP_187258413.1">
    <property type="nucleotide sequence ID" value="NZ_JBHULF010000006.1"/>
</dbReference>
<dbReference type="Gene3D" id="2.60.120.1130">
    <property type="match status" value="1"/>
</dbReference>
<evidence type="ECO:0000256" key="1">
    <source>
        <dbReference type="SAM" id="SignalP"/>
    </source>
</evidence>
<dbReference type="EMBL" id="MBUA01000031">
    <property type="protein sequence ID" value="MBC6493093.1"/>
    <property type="molecule type" value="Genomic_DNA"/>
</dbReference>
<feature type="chain" id="PRO_5047130407" description="DUF3857 domain-containing protein" evidence="1">
    <location>
        <begin position="22"/>
        <end position="635"/>
    </location>
</feature>
<sequence>MISRNYIFSALLLMMALRSYAADYPVSSIPKPLVKYANAVIRLREHEVEIHSINKVTIREHYVITILNEAGDNHAYWTEHYSKLNSVDRIEGTLYDAAGNKIRTLKKSEIKDEPVSSQMTMVDDNRVKYHNFFHREYPYTVEYQSTRTESQTMFLPNWSPVPSRGVSVEKSSFTLISDIDYQYRVKTYNYPSKSIQSTLRNKRLEKWEVMQVPAAPAEYASPPIHEIAPYVSFAPTSFRIDDFRGDMSSWKELGKFQYHLNKGMDVLPESDKQKVAEIVRGLNFDEEKVTAIYRYMQEKTHYVGIQLGIGGWRPFPAEMVSSKGYGDCKALSNYMVALLKEAGIKAYYTLIRGGEYERDIPADFPAQVFNHVVCAVPLKNDTIWLECTSQTVPSGYMGKFTGNRNALLITEDGGKLVRTPRYRQSDNLFHSNIMARLDASGNLEMDVMNNYQAECSDDLHGRIHAQSREEQQKYLDKNLDLPHYEIKDFSYKELQNKLPVIEERISLTAANYAQISGKRLFIIPNLLNKWNSKLAIDTARFYDIDLQETRIESDTVTIEVPAGYRAESFPKPLDLQTDFGRYQSAAELNGNIIRYTRRLKLNQGRFPAKSFNDLVRFYDQMYKADRARLVLVKSE</sequence>
<gene>
    <name evidence="4" type="ORF">BC349_18715</name>
</gene>
<dbReference type="Pfam" id="PF01841">
    <property type="entry name" value="Transglut_core"/>
    <property type="match status" value="1"/>
</dbReference>
<dbReference type="Pfam" id="PF12969">
    <property type="entry name" value="DUF3857"/>
    <property type="match status" value="1"/>
</dbReference>
<dbReference type="Gene3D" id="3.10.620.30">
    <property type="match status" value="1"/>
</dbReference>
<evidence type="ECO:0008006" key="6">
    <source>
        <dbReference type="Google" id="ProtNLM"/>
    </source>
</evidence>
<feature type="signal peptide" evidence="1">
    <location>
        <begin position="1"/>
        <end position="21"/>
    </location>
</feature>
<dbReference type="Gene3D" id="2.60.40.3140">
    <property type="match status" value="1"/>
</dbReference>
<keyword evidence="1" id="KW-0732">Signal</keyword>